<evidence type="ECO:0000313" key="3">
    <source>
        <dbReference type="EMBL" id="JAP81964.1"/>
    </source>
</evidence>
<reference evidence="3" key="1">
    <citation type="journal article" date="2016" name="Ticks Tick Borne Dis.">
        <title>De novo assembly and annotation of the salivary gland transcriptome of Rhipicephalus appendiculatus male and female ticks during blood feeding.</title>
        <authorList>
            <person name="de Castro M.H."/>
            <person name="de Klerk D."/>
            <person name="Pienaar R."/>
            <person name="Latif A.A."/>
            <person name="Rees D.J."/>
            <person name="Mans B.J."/>
        </authorList>
    </citation>
    <scope>NUCLEOTIDE SEQUENCE</scope>
    <source>
        <tissue evidence="3">Salivary glands</tissue>
    </source>
</reference>
<evidence type="ECO:0000256" key="2">
    <source>
        <dbReference type="SAM" id="SignalP"/>
    </source>
</evidence>
<feature type="chain" id="PRO_5007285788" description="Secreted protein" evidence="2">
    <location>
        <begin position="19"/>
        <end position="167"/>
    </location>
</feature>
<dbReference type="EMBL" id="GEDV01006593">
    <property type="protein sequence ID" value="JAP81964.1"/>
    <property type="molecule type" value="Transcribed_RNA"/>
</dbReference>
<proteinExistence type="predicted"/>
<keyword evidence="2" id="KW-0732">Signal</keyword>
<name>A0A131YRT0_RHIAP</name>
<evidence type="ECO:0008006" key="4">
    <source>
        <dbReference type="Google" id="ProtNLM"/>
    </source>
</evidence>
<feature type="signal peptide" evidence="2">
    <location>
        <begin position="1"/>
        <end position="18"/>
    </location>
</feature>
<feature type="region of interest" description="Disordered" evidence="1">
    <location>
        <begin position="49"/>
        <end position="75"/>
    </location>
</feature>
<protein>
    <recommendedName>
        <fullName evidence="4">Secreted protein</fullName>
    </recommendedName>
</protein>
<accession>A0A131YRT0</accession>
<evidence type="ECO:0000256" key="1">
    <source>
        <dbReference type="SAM" id="MobiDB-lite"/>
    </source>
</evidence>
<organism evidence="3">
    <name type="scientific">Rhipicephalus appendiculatus</name>
    <name type="common">Brown ear tick</name>
    <dbReference type="NCBI Taxonomy" id="34631"/>
    <lineage>
        <taxon>Eukaryota</taxon>
        <taxon>Metazoa</taxon>
        <taxon>Ecdysozoa</taxon>
        <taxon>Arthropoda</taxon>
        <taxon>Chelicerata</taxon>
        <taxon>Arachnida</taxon>
        <taxon>Acari</taxon>
        <taxon>Parasitiformes</taxon>
        <taxon>Ixodida</taxon>
        <taxon>Ixodoidea</taxon>
        <taxon>Ixodidae</taxon>
        <taxon>Rhipicephalinae</taxon>
        <taxon>Rhipicephalus</taxon>
        <taxon>Rhipicephalus</taxon>
    </lineage>
</organism>
<dbReference type="AlphaFoldDB" id="A0A131YRT0"/>
<feature type="compositionally biased region" description="Basic residues" evidence="1">
    <location>
        <begin position="59"/>
        <end position="69"/>
    </location>
</feature>
<sequence length="167" mass="18702">MNATFFILALLFIGLTHFSNFNYVEGDTKKRAMAAPEVEIENTYRSSLKEQTFESRTGQNKRQRRRSKKNGTDRMKPVDVQVTCAGKIPVTIATFGTNTTTGQVNYTGDWSEHRKCLMPCDPKHPNSCKSLPGDNCTCFSRLDYPSWGTCAVKGIPLGNNDYNMSSV</sequence>